<evidence type="ECO:0000313" key="2">
    <source>
        <dbReference type="EnsemblProtists" id="PYU1_T006992"/>
    </source>
</evidence>
<dbReference type="HOGENOM" id="CLU_1829234_0_0_1"/>
<evidence type="ECO:0000313" key="3">
    <source>
        <dbReference type="Proteomes" id="UP000019132"/>
    </source>
</evidence>
<evidence type="ECO:0000256" key="1">
    <source>
        <dbReference type="SAM" id="Phobius"/>
    </source>
</evidence>
<dbReference type="AlphaFoldDB" id="K3WPV0"/>
<reference evidence="2" key="3">
    <citation type="submission" date="2015-02" db="UniProtKB">
        <authorList>
            <consortium name="EnsemblProtists"/>
        </authorList>
    </citation>
    <scope>IDENTIFICATION</scope>
    <source>
        <strain evidence="2">DAOM BR144</strain>
    </source>
</reference>
<keyword evidence="3" id="KW-1185">Reference proteome</keyword>
<name>K3WPV0_GLOUD</name>
<keyword evidence="1" id="KW-0472">Membrane</keyword>
<keyword evidence="1" id="KW-1133">Transmembrane helix</keyword>
<accession>K3WPV0</accession>
<sequence length="136" mass="14686">MVQDLTALPTALKQLQETVAYGSEAILSKLSVHDAIVASYEAGSVYPTLLGYALGAISTFCMCVTSNLVARVLTVSLSVLMYLQCLYDSDQTANAILLSFAALTGVGCTYVQVLSWQFAFAHVARKKKARKQARNK</sequence>
<proteinExistence type="predicted"/>
<dbReference type="VEuPathDB" id="FungiDB:PYU1_G006977"/>
<dbReference type="EMBL" id="GL376560">
    <property type="status" value="NOT_ANNOTATED_CDS"/>
    <property type="molecule type" value="Genomic_DNA"/>
</dbReference>
<dbReference type="EnsemblProtists" id="PYU1_T006992">
    <property type="protein sequence ID" value="PYU1_T006992"/>
    <property type="gene ID" value="PYU1_G006977"/>
</dbReference>
<protein>
    <submittedName>
        <fullName evidence="2">Uncharacterized protein</fullName>
    </submittedName>
</protein>
<reference evidence="3" key="1">
    <citation type="journal article" date="2010" name="Genome Biol.">
        <title>Genome sequence of the necrotrophic plant pathogen Pythium ultimum reveals original pathogenicity mechanisms and effector repertoire.</title>
        <authorList>
            <person name="Levesque C.A."/>
            <person name="Brouwer H."/>
            <person name="Cano L."/>
            <person name="Hamilton J.P."/>
            <person name="Holt C."/>
            <person name="Huitema E."/>
            <person name="Raffaele S."/>
            <person name="Robideau G.P."/>
            <person name="Thines M."/>
            <person name="Win J."/>
            <person name="Zerillo M.M."/>
            <person name="Beakes G.W."/>
            <person name="Boore J.L."/>
            <person name="Busam D."/>
            <person name="Dumas B."/>
            <person name="Ferriera S."/>
            <person name="Fuerstenberg S.I."/>
            <person name="Gachon C.M."/>
            <person name="Gaulin E."/>
            <person name="Govers F."/>
            <person name="Grenville-Briggs L."/>
            <person name="Horner N."/>
            <person name="Hostetler J."/>
            <person name="Jiang R.H."/>
            <person name="Johnson J."/>
            <person name="Krajaejun T."/>
            <person name="Lin H."/>
            <person name="Meijer H.J."/>
            <person name="Moore B."/>
            <person name="Morris P."/>
            <person name="Phuntmart V."/>
            <person name="Puiu D."/>
            <person name="Shetty J."/>
            <person name="Stajich J.E."/>
            <person name="Tripathy S."/>
            <person name="Wawra S."/>
            <person name="van West P."/>
            <person name="Whitty B.R."/>
            <person name="Coutinho P.M."/>
            <person name="Henrissat B."/>
            <person name="Martin F."/>
            <person name="Thomas P.D."/>
            <person name="Tyler B.M."/>
            <person name="De Vries R.P."/>
            <person name="Kamoun S."/>
            <person name="Yandell M."/>
            <person name="Tisserat N."/>
            <person name="Buell C.R."/>
        </authorList>
    </citation>
    <scope>NUCLEOTIDE SEQUENCE</scope>
    <source>
        <strain evidence="3">DAOM:BR144</strain>
    </source>
</reference>
<dbReference type="OMA" id="ATGVCCT"/>
<dbReference type="InParanoid" id="K3WPV0"/>
<dbReference type="eggNOG" id="ENOG502T18C">
    <property type="taxonomic scope" value="Eukaryota"/>
</dbReference>
<keyword evidence="1" id="KW-0812">Transmembrane</keyword>
<organism evidence="2 3">
    <name type="scientific">Globisporangium ultimum (strain ATCC 200006 / CBS 805.95 / DAOM BR144)</name>
    <name type="common">Pythium ultimum</name>
    <dbReference type="NCBI Taxonomy" id="431595"/>
    <lineage>
        <taxon>Eukaryota</taxon>
        <taxon>Sar</taxon>
        <taxon>Stramenopiles</taxon>
        <taxon>Oomycota</taxon>
        <taxon>Peronosporomycetes</taxon>
        <taxon>Pythiales</taxon>
        <taxon>Pythiaceae</taxon>
        <taxon>Globisporangium</taxon>
    </lineage>
</organism>
<reference evidence="3" key="2">
    <citation type="submission" date="2010-04" db="EMBL/GenBank/DDBJ databases">
        <authorList>
            <person name="Buell R."/>
            <person name="Hamilton J."/>
            <person name="Hostetler J."/>
        </authorList>
    </citation>
    <scope>NUCLEOTIDE SEQUENCE [LARGE SCALE GENOMIC DNA]</scope>
    <source>
        <strain evidence="3">DAOM:BR144</strain>
    </source>
</reference>
<feature type="transmembrane region" description="Helical" evidence="1">
    <location>
        <begin position="93"/>
        <end position="121"/>
    </location>
</feature>
<dbReference type="Proteomes" id="UP000019132">
    <property type="component" value="Unassembled WGS sequence"/>
</dbReference>